<dbReference type="Proteomes" id="UP001172102">
    <property type="component" value="Unassembled WGS sequence"/>
</dbReference>
<dbReference type="AlphaFoldDB" id="A0AA40AHU8"/>
<evidence type="ECO:0000313" key="2">
    <source>
        <dbReference type="Proteomes" id="UP001172102"/>
    </source>
</evidence>
<dbReference type="InterPro" id="IPR008547">
    <property type="entry name" value="DUF829_TMEM53"/>
</dbReference>
<reference evidence="1" key="1">
    <citation type="submission" date="2023-06" db="EMBL/GenBank/DDBJ databases">
        <title>Genome-scale phylogeny and comparative genomics of the fungal order Sordariales.</title>
        <authorList>
            <consortium name="Lawrence Berkeley National Laboratory"/>
            <person name="Hensen N."/>
            <person name="Bonometti L."/>
            <person name="Westerberg I."/>
            <person name="Brannstrom I.O."/>
            <person name="Guillou S."/>
            <person name="Cros-Aarteil S."/>
            <person name="Calhoun S."/>
            <person name="Haridas S."/>
            <person name="Kuo A."/>
            <person name="Mondo S."/>
            <person name="Pangilinan J."/>
            <person name="Riley R."/>
            <person name="Labutti K."/>
            <person name="Andreopoulos B."/>
            <person name="Lipzen A."/>
            <person name="Chen C."/>
            <person name="Yanf M."/>
            <person name="Daum C."/>
            <person name="Ng V."/>
            <person name="Clum A."/>
            <person name="Steindorff A."/>
            <person name="Ohm R."/>
            <person name="Martin F."/>
            <person name="Silar P."/>
            <person name="Natvig D."/>
            <person name="Lalanne C."/>
            <person name="Gautier V."/>
            <person name="Ament-Velasquez S.L."/>
            <person name="Kruys A."/>
            <person name="Hutchinson M.I."/>
            <person name="Powell A.J."/>
            <person name="Barry K."/>
            <person name="Miller A.N."/>
            <person name="Grigoriev I.V."/>
            <person name="Debuchy R."/>
            <person name="Gladieux P."/>
            <person name="Thoren M.H."/>
            <person name="Johannesson H."/>
        </authorList>
    </citation>
    <scope>NUCLEOTIDE SEQUENCE</scope>
    <source>
        <strain evidence="1">SMH4607-1</strain>
    </source>
</reference>
<proteinExistence type="predicted"/>
<dbReference type="PANTHER" id="PTHR12265:SF14">
    <property type="entry name" value="INDOLE-DITERPENE BIOSYNTHESIS PROTEIN PAXU"/>
    <property type="match status" value="1"/>
</dbReference>
<dbReference type="Pfam" id="PF05705">
    <property type="entry name" value="DUF829"/>
    <property type="match status" value="1"/>
</dbReference>
<protein>
    <recommendedName>
        <fullName evidence="3">PaxU</fullName>
    </recommendedName>
</protein>
<keyword evidence="2" id="KW-1185">Reference proteome</keyword>
<gene>
    <name evidence="1" type="ORF">B0H67DRAFT_257111</name>
</gene>
<evidence type="ECO:0000313" key="1">
    <source>
        <dbReference type="EMBL" id="KAK0716098.1"/>
    </source>
</evidence>
<dbReference type="SUPFAM" id="SSF53474">
    <property type="entry name" value="alpha/beta-Hydrolases"/>
    <property type="match status" value="1"/>
</dbReference>
<evidence type="ECO:0008006" key="3">
    <source>
        <dbReference type="Google" id="ProtNLM"/>
    </source>
</evidence>
<name>A0AA40AHU8_9PEZI</name>
<dbReference type="EMBL" id="JAUKUA010000004">
    <property type="protein sequence ID" value="KAK0716098.1"/>
    <property type="molecule type" value="Genomic_DNA"/>
</dbReference>
<dbReference type="PANTHER" id="PTHR12265">
    <property type="entry name" value="TRANSMEMBRANE PROTEIN 53"/>
    <property type="match status" value="1"/>
</dbReference>
<accession>A0AA40AHU8</accession>
<organism evidence="1 2">
    <name type="scientific">Lasiosphaeris hirsuta</name>
    <dbReference type="NCBI Taxonomy" id="260670"/>
    <lineage>
        <taxon>Eukaryota</taxon>
        <taxon>Fungi</taxon>
        <taxon>Dikarya</taxon>
        <taxon>Ascomycota</taxon>
        <taxon>Pezizomycotina</taxon>
        <taxon>Sordariomycetes</taxon>
        <taxon>Sordariomycetidae</taxon>
        <taxon>Sordariales</taxon>
        <taxon>Lasiosphaeriaceae</taxon>
        <taxon>Lasiosphaeris</taxon>
    </lineage>
</organism>
<dbReference type="InterPro" id="IPR029058">
    <property type="entry name" value="AB_hydrolase_fold"/>
</dbReference>
<comment type="caution">
    <text evidence="1">The sequence shown here is derived from an EMBL/GenBank/DDBJ whole genome shotgun (WGS) entry which is preliminary data.</text>
</comment>
<sequence>MAGTTVVDAASPLMGFARLSDQVYMQPAVVPTNLHMVDPSHPTTVIIYGWGDASPKHVSKYVDGYRRLFPHAKLVLIFSPILRAIIQHVDVRTRDMEPVLDAVFGVDHTHPVAHQDEAPPKAAQIIDDRILAHVMSNTGGINFASTLNAYLRRHNATLPHRMLVCDSTPGSVDFMPNLMPWSRAMALGVASWFPWPFAATQVLAGGFLAALHGAGWVLGRTSAAEFSTGAVSDPAFSTTAARKLYLYSKEDDIIHWQDIEAHAALSRARGYAVDAEVFDGTSHVGHMRKHPEQYWTAITRTWREAVKGSEGGQ</sequence>